<dbReference type="RefSeq" id="WP_157458341.1">
    <property type="nucleotide sequence ID" value="NZ_WQLB01000005.1"/>
</dbReference>
<proteinExistence type="predicted"/>
<protein>
    <submittedName>
        <fullName evidence="3">Bifunctional oligoribonuclease/PAP phosphatase NrnA</fullName>
    </submittedName>
</protein>
<evidence type="ECO:0000313" key="3">
    <source>
        <dbReference type="EMBL" id="MVN86296.1"/>
    </source>
</evidence>
<gene>
    <name evidence="3" type="ORF">GO986_05910</name>
</gene>
<name>A0A7C9LMC7_9DEIO</name>
<sequence>MTRTPTYHQLMQQVAQTLLSHDGPIVVLSHENPDGDALGSVLGLARALRGLGREVYAPMATPRYLAFVPHSGELDEPLTSWPSGALAAVLDVDNNDPSRVAGADLSVFDGPVVNIDHHGTNARQATAGVVEPGIPAAAMMVADLLGAMNVPLTPAIATPLMLGLVTDTGSFRFDSVTPETFECAAALRRAGADLGWLSDQLGRNPRTYYTLLREVLGTLEFLHGGRVVQAHVTEAMLERAGAAWDDVENYVGTLRNAEGAELAVMLKDYGDRVKVSLRSRGALSAQNIAVALGGGGHVPAAGATLNLRYPEARTLLDAAIAAELERAGEVG</sequence>
<dbReference type="AlphaFoldDB" id="A0A7C9LMC7"/>
<dbReference type="SUPFAM" id="SSF64182">
    <property type="entry name" value="DHH phosphoesterases"/>
    <property type="match status" value="1"/>
</dbReference>
<dbReference type="GO" id="GO:0003676">
    <property type="term" value="F:nucleic acid binding"/>
    <property type="evidence" value="ECO:0007669"/>
    <property type="project" value="InterPro"/>
</dbReference>
<dbReference type="InterPro" id="IPR003156">
    <property type="entry name" value="DHHA1_dom"/>
</dbReference>
<reference evidence="3 4" key="1">
    <citation type="submission" date="2019-12" db="EMBL/GenBank/DDBJ databases">
        <title>Deinococcus sp. HMF7620 Genome sequencing and assembly.</title>
        <authorList>
            <person name="Kang H."/>
            <person name="Kim H."/>
            <person name="Joh K."/>
        </authorList>
    </citation>
    <scope>NUCLEOTIDE SEQUENCE [LARGE SCALE GENOMIC DNA]</scope>
    <source>
        <strain evidence="3 4">HMF7620</strain>
    </source>
</reference>
<organism evidence="3 4">
    <name type="scientific">Deinococcus arboris</name>
    <dbReference type="NCBI Taxonomy" id="2682977"/>
    <lineage>
        <taxon>Bacteria</taxon>
        <taxon>Thermotogati</taxon>
        <taxon>Deinococcota</taxon>
        <taxon>Deinococci</taxon>
        <taxon>Deinococcales</taxon>
        <taxon>Deinococcaceae</taxon>
        <taxon>Deinococcus</taxon>
    </lineage>
</organism>
<dbReference type="PANTHER" id="PTHR47618">
    <property type="entry name" value="BIFUNCTIONAL OLIGORIBONUCLEASE AND PAP PHOSPHATASE NRNA"/>
    <property type="match status" value="1"/>
</dbReference>
<dbReference type="Gene3D" id="3.90.1640.10">
    <property type="entry name" value="inorganic pyrophosphatase (n-terminal core)"/>
    <property type="match status" value="1"/>
</dbReference>
<dbReference type="InterPro" id="IPR051319">
    <property type="entry name" value="Oligoribo/pAp-PDE_c-di-AMP_PDE"/>
</dbReference>
<dbReference type="InterPro" id="IPR038763">
    <property type="entry name" value="DHH_sf"/>
</dbReference>
<evidence type="ECO:0000259" key="1">
    <source>
        <dbReference type="Pfam" id="PF01368"/>
    </source>
</evidence>
<dbReference type="Pfam" id="PF01368">
    <property type="entry name" value="DHH"/>
    <property type="match status" value="1"/>
</dbReference>
<keyword evidence="4" id="KW-1185">Reference proteome</keyword>
<dbReference type="EMBL" id="WQLB01000005">
    <property type="protein sequence ID" value="MVN86296.1"/>
    <property type="molecule type" value="Genomic_DNA"/>
</dbReference>
<dbReference type="InterPro" id="IPR001667">
    <property type="entry name" value="DDH_dom"/>
</dbReference>
<feature type="domain" description="DHHA1" evidence="2">
    <location>
        <begin position="239"/>
        <end position="320"/>
    </location>
</feature>
<feature type="domain" description="DDH" evidence="1">
    <location>
        <begin position="25"/>
        <end position="163"/>
    </location>
</feature>
<dbReference type="Proteomes" id="UP000483286">
    <property type="component" value="Unassembled WGS sequence"/>
</dbReference>
<comment type="caution">
    <text evidence="3">The sequence shown here is derived from an EMBL/GenBank/DDBJ whole genome shotgun (WGS) entry which is preliminary data.</text>
</comment>
<evidence type="ECO:0000259" key="2">
    <source>
        <dbReference type="Pfam" id="PF02272"/>
    </source>
</evidence>
<dbReference type="Pfam" id="PF02272">
    <property type="entry name" value="DHHA1"/>
    <property type="match status" value="1"/>
</dbReference>
<dbReference type="Gene3D" id="3.10.310.30">
    <property type="match status" value="1"/>
</dbReference>
<accession>A0A7C9LMC7</accession>
<dbReference type="PANTHER" id="PTHR47618:SF1">
    <property type="entry name" value="BIFUNCTIONAL OLIGORIBONUCLEASE AND PAP PHOSPHATASE NRNA"/>
    <property type="match status" value="1"/>
</dbReference>
<evidence type="ECO:0000313" key="4">
    <source>
        <dbReference type="Proteomes" id="UP000483286"/>
    </source>
</evidence>